<evidence type="ECO:0000313" key="1">
    <source>
        <dbReference type="EMBL" id="OQP82222.1"/>
    </source>
</evidence>
<dbReference type="Proteomes" id="UP000050343">
    <property type="component" value="Unassembled WGS sequence"/>
</dbReference>
<protein>
    <submittedName>
        <fullName evidence="1">Uncharacterized protein</fullName>
    </submittedName>
</protein>
<dbReference type="EMBL" id="JPUO02000076">
    <property type="protein sequence ID" value="OQP82222.1"/>
    <property type="molecule type" value="Genomic_DNA"/>
</dbReference>
<proteinExistence type="predicted"/>
<organism evidence="1 2">
    <name type="scientific">Xanthomonas phaseoli pv. syngonii LMG 9055</name>
    <dbReference type="NCBI Taxonomy" id="1437878"/>
    <lineage>
        <taxon>Bacteria</taxon>
        <taxon>Pseudomonadati</taxon>
        <taxon>Pseudomonadota</taxon>
        <taxon>Gammaproteobacteria</taxon>
        <taxon>Lysobacterales</taxon>
        <taxon>Lysobacteraceae</taxon>
        <taxon>Xanthomonas</taxon>
    </lineage>
</organism>
<dbReference type="AlphaFoldDB" id="A0A1V9HI06"/>
<accession>A0A1V9HI06</accession>
<reference evidence="1 2" key="2">
    <citation type="journal article" date="2017" name="Plant Pathol.">
        <title>Pathogenicity and virulence gene content of Xanthomonas strains infecting Araceae, formerly known as Xanthomonas axonopodis pv. dieffenbachiae.</title>
        <authorList>
            <person name="Constantin E.C."/>
            <person name="Haegeman A."/>
            <person name="Van Vaerenbergh J."/>
            <person name="Baeyen S."/>
            <person name="Van Malderghem C."/>
            <person name="Maes M."/>
            <person name="Cottyn B."/>
        </authorList>
    </citation>
    <scope>NUCLEOTIDE SEQUENCE [LARGE SCALE GENOMIC DNA]</scope>
    <source>
        <strain evidence="2">LMG9055</strain>
    </source>
</reference>
<name>A0A1V9HI06_9XANT</name>
<evidence type="ECO:0000313" key="2">
    <source>
        <dbReference type="Proteomes" id="UP000050343"/>
    </source>
</evidence>
<sequence>MIAIASRCVRWPKLQHVVFLACMLRRRNTRDAACGPFH</sequence>
<reference evidence="1 2" key="1">
    <citation type="journal article" date="2016" name="Plant Pathol.">
        <title>Genetic characterization of strains named as Xanthomonas axonopodis pv. dieffenbachiae leads to a taxonomic revision of the X. axonopodis species complex.</title>
        <authorList>
            <person name="Constantin E.C."/>
            <person name="Cleenwerck I."/>
            <person name="Maes M."/>
            <person name="Baeyen S."/>
            <person name="Van Malderghem C."/>
            <person name="De Vos P."/>
            <person name="Cottyn B."/>
        </authorList>
    </citation>
    <scope>NUCLEOTIDE SEQUENCE [LARGE SCALE GENOMIC DNA]</scope>
    <source>
        <strain evidence="2">LMG9055</strain>
    </source>
</reference>
<gene>
    <name evidence="1" type="ORF">IA54_020960</name>
</gene>
<comment type="caution">
    <text evidence="1">The sequence shown here is derived from an EMBL/GenBank/DDBJ whole genome shotgun (WGS) entry which is preliminary data.</text>
</comment>